<dbReference type="AlphaFoldDB" id="A0ABD5S3S8"/>
<feature type="non-terminal residue" evidence="1">
    <location>
        <position position="1"/>
    </location>
</feature>
<proteinExistence type="predicted"/>
<comment type="caution">
    <text evidence="1">The sequence shown here is derived from an EMBL/GenBank/DDBJ whole genome shotgun (WGS) entry which is preliminary data.</text>
</comment>
<accession>A0ABD5S3S8</accession>
<name>A0ABD5S3S8_9EURY</name>
<evidence type="ECO:0000313" key="2">
    <source>
        <dbReference type="Proteomes" id="UP001596328"/>
    </source>
</evidence>
<sequence>ITGRGGPAPAELVSGRRVSVRAGTLGRRHRPTSVRTGYRDEVERVRPSSGTDVVVLSDYWGS</sequence>
<protein>
    <submittedName>
        <fullName evidence="1">Uncharacterized protein</fullName>
    </submittedName>
</protein>
<reference evidence="1 2" key="1">
    <citation type="journal article" date="2019" name="Int. J. Syst. Evol. Microbiol.">
        <title>The Global Catalogue of Microorganisms (GCM) 10K type strain sequencing project: providing services to taxonomists for standard genome sequencing and annotation.</title>
        <authorList>
            <consortium name="The Broad Institute Genomics Platform"/>
            <consortium name="The Broad Institute Genome Sequencing Center for Infectious Disease"/>
            <person name="Wu L."/>
            <person name="Ma J."/>
        </authorList>
    </citation>
    <scope>NUCLEOTIDE SEQUENCE [LARGE SCALE GENOMIC DNA]</scope>
    <source>
        <strain evidence="1 2">NBRC 111368</strain>
    </source>
</reference>
<gene>
    <name evidence="1" type="ORF">ACFQE1_17530</name>
</gene>
<evidence type="ECO:0000313" key="1">
    <source>
        <dbReference type="EMBL" id="MFC6726131.1"/>
    </source>
</evidence>
<dbReference type="Proteomes" id="UP001596328">
    <property type="component" value="Unassembled WGS sequence"/>
</dbReference>
<dbReference type="EMBL" id="JBHSWU010000908">
    <property type="protein sequence ID" value="MFC6726131.1"/>
    <property type="molecule type" value="Genomic_DNA"/>
</dbReference>
<organism evidence="1 2">
    <name type="scientific">Halobium palmae</name>
    <dbReference type="NCBI Taxonomy" id="1776492"/>
    <lineage>
        <taxon>Archaea</taxon>
        <taxon>Methanobacteriati</taxon>
        <taxon>Methanobacteriota</taxon>
        <taxon>Stenosarchaea group</taxon>
        <taxon>Halobacteria</taxon>
        <taxon>Halobacteriales</taxon>
        <taxon>Haloferacaceae</taxon>
        <taxon>Halobium</taxon>
    </lineage>
</organism>
<keyword evidence="2" id="KW-1185">Reference proteome</keyword>